<feature type="signal peptide" evidence="10">
    <location>
        <begin position="1"/>
        <end position="27"/>
    </location>
</feature>
<protein>
    <recommendedName>
        <fullName evidence="8">Auxin-responsive protein</fullName>
    </recommendedName>
</protein>
<evidence type="ECO:0000259" key="11">
    <source>
        <dbReference type="PROSITE" id="PS51745"/>
    </source>
</evidence>
<keyword evidence="4 8" id="KW-0805">Transcription regulation</keyword>
<evidence type="ECO:0000256" key="4">
    <source>
        <dbReference type="ARBA" id="ARBA00023015"/>
    </source>
</evidence>
<dbReference type="FunFam" id="3.10.20.90:FF:000078">
    <property type="entry name" value="Auxin-responsive protein"/>
    <property type="match status" value="1"/>
</dbReference>
<comment type="subunit">
    <text evidence="8">Homodimers and heterodimers.</text>
</comment>
<name>A0A059CMP8_EUCGR</name>
<evidence type="ECO:0000256" key="6">
    <source>
        <dbReference type="ARBA" id="ARBA00023242"/>
    </source>
</evidence>
<dbReference type="PANTHER" id="PTHR31734:SF34">
    <property type="entry name" value="AUXIN-RESPONSIVE PROTEIN IAA15"/>
    <property type="match status" value="1"/>
</dbReference>
<keyword evidence="7 8" id="KW-0927">Auxin signaling pathway</keyword>
<feature type="compositionally biased region" description="Basic and acidic residues" evidence="9">
    <location>
        <begin position="44"/>
        <end position="68"/>
    </location>
</feature>
<keyword evidence="6 8" id="KW-0539">Nucleus</keyword>
<evidence type="ECO:0000256" key="5">
    <source>
        <dbReference type="ARBA" id="ARBA00023163"/>
    </source>
</evidence>
<comment type="subcellular location">
    <subcellularLocation>
        <location evidence="1 8">Nucleus</location>
    </subcellularLocation>
</comment>
<feature type="region of interest" description="Disordered" evidence="9">
    <location>
        <begin position="44"/>
        <end position="69"/>
    </location>
</feature>
<dbReference type="InterPro" id="IPR033389">
    <property type="entry name" value="AUX/IAA_dom"/>
</dbReference>
<dbReference type="PANTHER" id="PTHR31734">
    <property type="entry name" value="AUXIN-RESPONSIVE PROTEIN IAA17"/>
    <property type="match status" value="1"/>
</dbReference>
<evidence type="ECO:0000256" key="3">
    <source>
        <dbReference type="ARBA" id="ARBA00022491"/>
    </source>
</evidence>
<feature type="chain" id="PRO_5001569466" description="Auxin-responsive protein" evidence="10">
    <location>
        <begin position="28"/>
        <end position="316"/>
    </location>
</feature>
<dbReference type="InterPro" id="IPR053793">
    <property type="entry name" value="PB1-like"/>
</dbReference>
<dbReference type="eggNOG" id="ENOG502RYMU">
    <property type="taxonomic scope" value="Eukaryota"/>
</dbReference>
<dbReference type="GO" id="GO:0009734">
    <property type="term" value="P:auxin-activated signaling pathway"/>
    <property type="evidence" value="ECO:0007669"/>
    <property type="project" value="UniProtKB-UniRule"/>
</dbReference>
<dbReference type="AlphaFoldDB" id="A0A059CMP8"/>
<dbReference type="Gene3D" id="3.10.20.90">
    <property type="entry name" value="Phosphatidylinositol 3-kinase Catalytic Subunit, Chain A, domain 1"/>
    <property type="match status" value="1"/>
</dbReference>
<dbReference type="Gramene" id="KCW79738">
    <property type="protein sequence ID" value="KCW79738"/>
    <property type="gene ID" value="EUGRSUZ_C01083"/>
</dbReference>
<dbReference type="STRING" id="71139.A0A059CMP8"/>
<dbReference type="SUPFAM" id="SSF54277">
    <property type="entry name" value="CAD &amp; PB1 domains"/>
    <property type="match status" value="1"/>
</dbReference>
<evidence type="ECO:0000256" key="9">
    <source>
        <dbReference type="SAM" id="MobiDB-lite"/>
    </source>
</evidence>
<dbReference type="InParanoid" id="A0A059CMP8"/>
<accession>A0A059CMP8</accession>
<evidence type="ECO:0000256" key="7">
    <source>
        <dbReference type="ARBA" id="ARBA00023294"/>
    </source>
</evidence>
<dbReference type="GO" id="GO:0006355">
    <property type="term" value="P:regulation of DNA-templated transcription"/>
    <property type="evidence" value="ECO:0007669"/>
    <property type="project" value="InterPro"/>
</dbReference>
<feature type="compositionally biased region" description="Polar residues" evidence="9">
    <location>
        <begin position="102"/>
        <end position="120"/>
    </location>
</feature>
<gene>
    <name evidence="12" type="ORF">EUGRSUZ_C01083</name>
</gene>
<evidence type="ECO:0000256" key="8">
    <source>
        <dbReference type="RuleBase" id="RU004549"/>
    </source>
</evidence>
<keyword evidence="3 8" id="KW-0678">Repressor</keyword>
<organism evidence="12">
    <name type="scientific">Eucalyptus grandis</name>
    <name type="common">Flooded gum</name>
    <dbReference type="NCBI Taxonomy" id="71139"/>
    <lineage>
        <taxon>Eukaryota</taxon>
        <taxon>Viridiplantae</taxon>
        <taxon>Streptophyta</taxon>
        <taxon>Embryophyta</taxon>
        <taxon>Tracheophyta</taxon>
        <taxon>Spermatophyta</taxon>
        <taxon>Magnoliopsida</taxon>
        <taxon>eudicotyledons</taxon>
        <taxon>Gunneridae</taxon>
        <taxon>Pentapetalae</taxon>
        <taxon>rosids</taxon>
        <taxon>malvids</taxon>
        <taxon>Myrtales</taxon>
        <taxon>Myrtaceae</taxon>
        <taxon>Myrtoideae</taxon>
        <taxon>Eucalypteae</taxon>
        <taxon>Eucalyptus</taxon>
    </lineage>
</organism>
<evidence type="ECO:0000256" key="10">
    <source>
        <dbReference type="SAM" id="SignalP"/>
    </source>
</evidence>
<comment type="function">
    <text evidence="8">Aux/IAA proteins are short-lived transcriptional factors that function as repressors of early auxin response genes at low auxin concentrations.</text>
</comment>
<dbReference type="Pfam" id="PF02309">
    <property type="entry name" value="AUX_IAA"/>
    <property type="match status" value="1"/>
</dbReference>
<proteinExistence type="inferred from homology"/>
<dbReference type="PROSITE" id="PS51745">
    <property type="entry name" value="PB1"/>
    <property type="match status" value="1"/>
</dbReference>
<feature type="region of interest" description="Disordered" evidence="9">
    <location>
        <begin position="157"/>
        <end position="178"/>
    </location>
</feature>
<keyword evidence="5 8" id="KW-0804">Transcription</keyword>
<dbReference type="GO" id="GO:0005634">
    <property type="term" value="C:nucleus"/>
    <property type="evidence" value="ECO:0007669"/>
    <property type="project" value="UniProtKB-SubCell"/>
</dbReference>
<evidence type="ECO:0000256" key="1">
    <source>
        <dbReference type="ARBA" id="ARBA00004123"/>
    </source>
</evidence>
<dbReference type="InterPro" id="IPR003311">
    <property type="entry name" value="AUX_IAA"/>
</dbReference>
<sequence length="316" mass="33912">MTMLTSLIFRGRAVIASLMMSSGGGVAQPVRRLATVAEDRLCKNGGNGKEKGLMRMKPKKENSKEGGKKKLSHLKNSFVILLPNLLMKKSEETVDDLHAQQKMPSSTETADGSSDSNASGMDTELTLGLSRVGSCKAGITGAKRAYARTIGLGLGSGTGKQSGDTEVDAAENSAASQVSSAGKVPASKAQVVGWPPVRSFRQKTLESCKYVKVAVDGAPYLRKVDLRTYNSYDELLKALEGMFNCFTVNGNFLEGSKVMDPATRMEYVPTYEDGDGDWMLAGDVPWKMFAESCKRIRLMKSSDAAGIAPRTPTCRG</sequence>
<evidence type="ECO:0000256" key="2">
    <source>
        <dbReference type="ARBA" id="ARBA00006728"/>
    </source>
</evidence>
<keyword evidence="10" id="KW-0732">Signal</keyword>
<comment type="similarity">
    <text evidence="2 8">Belongs to the Aux/IAA family.</text>
</comment>
<dbReference type="EMBL" id="KK198755">
    <property type="protein sequence ID" value="KCW79738.1"/>
    <property type="molecule type" value="Genomic_DNA"/>
</dbReference>
<feature type="domain" description="PB1" evidence="11">
    <location>
        <begin position="208"/>
        <end position="301"/>
    </location>
</feature>
<feature type="region of interest" description="Disordered" evidence="9">
    <location>
        <begin position="96"/>
        <end position="122"/>
    </location>
</feature>
<reference evidence="12" key="1">
    <citation type="submission" date="2013-07" db="EMBL/GenBank/DDBJ databases">
        <title>The genome of Eucalyptus grandis.</title>
        <authorList>
            <person name="Schmutz J."/>
            <person name="Hayes R."/>
            <person name="Myburg A."/>
            <person name="Tuskan G."/>
            <person name="Grattapaglia D."/>
            <person name="Rokhsar D.S."/>
        </authorList>
    </citation>
    <scope>NUCLEOTIDE SEQUENCE</scope>
    <source>
        <tissue evidence="12">Leaf extractions</tissue>
    </source>
</reference>
<evidence type="ECO:0000313" key="12">
    <source>
        <dbReference type="EMBL" id="KCW79738.1"/>
    </source>
</evidence>